<accession>L0AA93</accession>
<dbReference type="EMBL" id="CP003378">
    <property type="protein sequence ID" value="AFZ70786.1"/>
    <property type="molecule type" value="Genomic_DNA"/>
</dbReference>
<dbReference type="AlphaFoldDB" id="L0AA93"/>
<dbReference type="HOGENOM" id="CLU_155017_0_0_2"/>
<organism evidence="1 2">
    <name type="scientific">Caldisphaera lagunensis (strain DSM 15908 / JCM 11604 / ANMR 0165 / IC-154)</name>
    <dbReference type="NCBI Taxonomy" id="1056495"/>
    <lineage>
        <taxon>Archaea</taxon>
        <taxon>Thermoproteota</taxon>
        <taxon>Thermoprotei</taxon>
        <taxon>Acidilobales</taxon>
        <taxon>Caldisphaeraceae</taxon>
        <taxon>Caldisphaera</taxon>
    </lineage>
</organism>
<dbReference type="eggNOG" id="arCOG05321">
    <property type="taxonomic scope" value="Archaea"/>
</dbReference>
<sequence length="121" mass="13728">MSCMSLDIKSLLSLPENKREETLKSIFSSLLGLQQDQVVNALTDFLKGLQTYANDNQYKEVCKTNLKIISSLPDNVAKQVIAMRLQAQNNLPENMKNRDKKVLNDAINESPYKEKILKLLS</sequence>
<protein>
    <submittedName>
        <fullName evidence="1">Uncharacterized protein</fullName>
    </submittedName>
</protein>
<reference evidence="2" key="1">
    <citation type="submission" date="2012-03" db="EMBL/GenBank/DDBJ databases">
        <title>Complete genome of Caldisphaera lagunensis DSM 15908.</title>
        <authorList>
            <person name="Lucas S."/>
            <person name="Copeland A."/>
            <person name="Lapidus A."/>
            <person name="Glavina del Rio T."/>
            <person name="Dalin E."/>
            <person name="Tice H."/>
            <person name="Bruce D."/>
            <person name="Goodwin L."/>
            <person name="Pitluck S."/>
            <person name="Peters L."/>
            <person name="Mikhailova N."/>
            <person name="Teshima H."/>
            <person name="Kyrpides N."/>
            <person name="Mavromatis K."/>
            <person name="Ivanova N."/>
            <person name="Brettin T."/>
            <person name="Detter J.C."/>
            <person name="Han C."/>
            <person name="Larimer F."/>
            <person name="Land M."/>
            <person name="Hauser L."/>
            <person name="Markowitz V."/>
            <person name="Cheng J.-F."/>
            <person name="Hugenholtz P."/>
            <person name="Woyke T."/>
            <person name="Wu D."/>
            <person name="Spring S."/>
            <person name="Schroeder M."/>
            <person name="Brambilla E."/>
            <person name="Klenk H.-P."/>
            <person name="Eisen J.A."/>
        </authorList>
    </citation>
    <scope>NUCLEOTIDE SEQUENCE [LARGE SCALE GENOMIC DNA]</scope>
    <source>
        <strain evidence="2">DSM 15908 / JCM 11604 / IC-154</strain>
    </source>
</reference>
<dbReference type="STRING" id="1056495.Calag_1064"/>
<proteinExistence type="predicted"/>
<evidence type="ECO:0000313" key="1">
    <source>
        <dbReference type="EMBL" id="AFZ70786.1"/>
    </source>
</evidence>
<dbReference type="InParanoid" id="L0AA93"/>
<keyword evidence="2" id="KW-1185">Reference proteome</keyword>
<dbReference type="KEGG" id="clg:Calag_1064"/>
<dbReference type="Proteomes" id="UP000010469">
    <property type="component" value="Chromosome"/>
</dbReference>
<name>L0AA93_CALLD</name>
<gene>
    <name evidence="1" type="ordered locus">Calag_1064</name>
</gene>
<evidence type="ECO:0000313" key="2">
    <source>
        <dbReference type="Proteomes" id="UP000010469"/>
    </source>
</evidence>